<sequence length="255" mass="28212">MNAQPGGLFGHQHEPERLASAISHIENKALDVKTNIEQLLFMLDLQEEVAWPDMLDKFSSLASAMTQLQFILKKSALPSGFEDFGFFLRTHVLVPHCLSNDVDPNLQACFYTTPLILQQATSNRIHCWNHDVAPDYLRTKLTPEVEADESHIDNEKNTRTFDQVNKQILAMNKHIETLLASLAENARSQAEIQQDIPTYSSQDTQKLVRAVVNGEGLRPSKTLVPTEGGVTGSSASGSHGAVRPSGVTASPQQRR</sequence>
<gene>
    <name evidence="8" type="primary">MED8</name>
    <name evidence="10" type="ORF">NLS_LOCUS398</name>
</gene>
<feature type="region of interest" description="Disordered" evidence="9">
    <location>
        <begin position="218"/>
        <end position="255"/>
    </location>
</feature>
<evidence type="ECO:0000256" key="1">
    <source>
        <dbReference type="ARBA" id="ARBA00004123"/>
    </source>
</evidence>
<comment type="function">
    <text evidence="8">Component of the Mediator complex, a coactivator involved in the regulated transcription of nearly all RNA polymerase II-dependent genes. Mediator functions as a bridge to convey information from gene-specific regulatory proteins to the basal RNA polymerase II transcription machinery. Mediator is recruited to promoters by direct interactions with regulatory proteins and serves as a scaffold for the assembly of a functional preinitiation complex with RNA polymerase II and the general transcription factors.</text>
</comment>
<evidence type="ECO:0000313" key="10">
    <source>
        <dbReference type="EMBL" id="VDK68378.1"/>
    </source>
</evidence>
<dbReference type="STRING" id="42156.A0A3P6TQN5"/>
<dbReference type="Proteomes" id="UP000277928">
    <property type="component" value="Unassembled WGS sequence"/>
</dbReference>
<protein>
    <recommendedName>
        <fullName evidence="8">Mediator of RNA polymerase II transcription subunit 8</fullName>
    </recommendedName>
    <alternativeName>
        <fullName evidence="8">Mediator complex subunit 8</fullName>
    </alternativeName>
</protein>
<name>A0A3P6TQN5_LITSI</name>
<dbReference type="OrthoDB" id="150687at2759"/>
<accession>A0A3P6TQN5</accession>
<dbReference type="Pfam" id="PF10232">
    <property type="entry name" value="Med8"/>
    <property type="match status" value="1"/>
</dbReference>
<organism evidence="10 11">
    <name type="scientific">Litomosoides sigmodontis</name>
    <name type="common">Filarial nematode worm</name>
    <dbReference type="NCBI Taxonomy" id="42156"/>
    <lineage>
        <taxon>Eukaryota</taxon>
        <taxon>Metazoa</taxon>
        <taxon>Ecdysozoa</taxon>
        <taxon>Nematoda</taxon>
        <taxon>Chromadorea</taxon>
        <taxon>Rhabditida</taxon>
        <taxon>Spirurina</taxon>
        <taxon>Spiruromorpha</taxon>
        <taxon>Filarioidea</taxon>
        <taxon>Onchocercidae</taxon>
        <taxon>Litomosoides</taxon>
    </lineage>
</organism>
<comment type="subunit">
    <text evidence="3 8">Component of the Mediator complex.</text>
</comment>
<evidence type="ECO:0000256" key="8">
    <source>
        <dbReference type="RuleBase" id="RU364144"/>
    </source>
</evidence>
<proteinExistence type="inferred from homology"/>
<comment type="similarity">
    <text evidence="2 8">Belongs to the Mediator complex subunit 8 family.</text>
</comment>
<evidence type="ECO:0000256" key="9">
    <source>
        <dbReference type="SAM" id="MobiDB-lite"/>
    </source>
</evidence>
<keyword evidence="4 8" id="KW-0805">Transcription regulation</keyword>
<dbReference type="AlphaFoldDB" id="A0A3P6TQN5"/>
<evidence type="ECO:0000256" key="2">
    <source>
        <dbReference type="ARBA" id="ARBA00005716"/>
    </source>
</evidence>
<evidence type="ECO:0000256" key="4">
    <source>
        <dbReference type="ARBA" id="ARBA00023015"/>
    </source>
</evidence>
<dbReference type="GO" id="GO:0000978">
    <property type="term" value="F:RNA polymerase II cis-regulatory region sequence-specific DNA binding"/>
    <property type="evidence" value="ECO:0007669"/>
    <property type="project" value="TreeGrafter"/>
</dbReference>
<evidence type="ECO:0000313" key="11">
    <source>
        <dbReference type="Proteomes" id="UP000277928"/>
    </source>
</evidence>
<dbReference type="OMA" id="NRIHCWN"/>
<evidence type="ECO:0000256" key="3">
    <source>
        <dbReference type="ARBA" id="ARBA00011837"/>
    </source>
</evidence>
<evidence type="ECO:0000256" key="7">
    <source>
        <dbReference type="ARBA" id="ARBA00023242"/>
    </source>
</evidence>
<comment type="subcellular location">
    <subcellularLocation>
        <location evidence="1 8">Nucleus</location>
    </subcellularLocation>
</comment>
<dbReference type="EMBL" id="UYRX01000010">
    <property type="protein sequence ID" value="VDK68378.1"/>
    <property type="molecule type" value="Genomic_DNA"/>
</dbReference>
<dbReference type="GO" id="GO:0070847">
    <property type="term" value="C:core mediator complex"/>
    <property type="evidence" value="ECO:0007669"/>
    <property type="project" value="TreeGrafter"/>
</dbReference>
<keyword evidence="6 8" id="KW-0804">Transcription</keyword>
<dbReference type="GO" id="GO:0016592">
    <property type="term" value="C:mediator complex"/>
    <property type="evidence" value="ECO:0007669"/>
    <property type="project" value="InterPro"/>
</dbReference>
<keyword evidence="11" id="KW-1185">Reference proteome</keyword>
<reference evidence="10 11" key="1">
    <citation type="submission" date="2018-08" db="EMBL/GenBank/DDBJ databases">
        <authorList>
            <person name="Laetsch R D."/>
            <person name="Stevens L."/>
            <person name="Kumar S."/>
            <person name="Blaxter L. M."/>
        </authorList>
    </citation>
    <scope>NUCLEOTIDE SEQUENCE [LARGE SCALE GENOMIC DNA]</scope>
</reference>
<keyword evidence="5 8" id="KW-0010">Activator</keyword>
<dbReference type="GO" id="GO:0003712">
    <property type="term" value="F:transcription coregulator activity"/>
    <property type="evidence" value="ECO:0007669"/>
    <property type="project" value="InterPro"/>
</dbReference>
<dbReference type="InterPro" id="IPR019364">
    <property type="entry name" value="Mediatior_Med8_fun/met"/>
</dbReference>
<dbReference type="PANTHER" id="PTHR13074:SF9">
    <property type="entry name" value="MEDIATOR OF RNA POLYMERASE II TRANSCRIPTION SUBUNIT 8"/>
    <property type="match status" value="1"/>
</dbReference>
<keyword evidence="7 8" id="KW-0539">Nucleus</keyword>
<dbReference type="PANTHER" id="PTHR13074">
    <property type="entry name" value="MEDIATOR OF RNA POLYMERASE II TRANSCRIPTION SUBUNIT 8"/>
    <property type="match status" value="1"/>
</dbReference>
<evidence type="ECO:0000256" key="6">
    <source>
        <dbReference type="ARBA" id="ARBA00023163"/>
    </source>
</evidence>
<dbReference type="GO" id="GO:0006357">
    <property type="term" value="P:regulation of transcription by RNA polymerase II"/>
    <property type="evidence" value="ECO:0007669"/>
    <property type="project" value="InterPro"/>
</dbReference>
<evidence type="ECO:0000256" key="5">
    <source>
        <dbReference type="ARBA" id="ARBA00023159"/>
    </source>
</evidence>